<dbReference type="PROSITE" id="PS51257">
    <property type="entry name" value="PROKAR_LIPOPROTEIN"/>
    <property type="match status" value="1"/>
</dbReference>
<evidence type="ECO:0000313" key="2">
    <source>
        <dbReference type="EMBL" id="MBE1533803.1"/>
    </source>
</evidence>
<organism evidence="2 3">
    <name type="scientific">Actinomadura algeriensis</name>
    <dbReference type="NCBI Taxonomy" id="1679523"/>
    <lineage>
        <taxon>Bacteria</taxon>
        <taxon>Bacillati</taxon>
        <taxon>Actinomycetota</taxon>
        <taxon>Actinomycetes</taxon>
        <taxon>Streptosporangiales</taxon>
        <taxon>Thermomonosporaceae</taxon>
        <taxon>Actinomadura</taxon>
    </lineage>
</organism>
<protein>
    <recommendedName>
        <fullName evidence="4">PknH-like protein</fullName>
    </recommendedName>
</protein>
<name>A0ABR9JTH2_9ACTN</name>
<evidence type="ECO:0000256" key="1">
    <source>
        <dbReference type="SAM" id="SignalP"/>
    </source>
</evidence>
<evidence type="ECO:0008006" key="4">
    <source>
        <dbReference type="Google" id="ProtNLM"/>
    </source>
</evidence>
<dbReference type="EMBL" id="JADBDZ010000001">
    <property type="protein sequence ID" value="MBE1533803.1"/>
    <property type="molecule type" value="Genomic_DNA"/>
</dbReference>
<feature type="chain" id="PRO_5045557178" description="PknH-like protein" evidence="1">
    <location>
        <begin position="23"/>
        <end position="290"/>
    </location>
</feature>
<feature type="signal peptide" evidence="1">
    <location>
        <begin position="1"/>
        <end position="22"/>
    </location>
</feature>
<dbReference type="Proteomes" id="UP000627838">
    <property type="component" value="Unassembled WGS sequence"/>
</dbReference>
<accession>A0ABR9JTH2</accession>
<reference evidence="2 3" key="1">
    <citation type="submission" date="2020-10" db="EMBL/GenBank/DDBJ databases">
        <title>Sequencing the genomes of 1000 actinobacteria strains.</title>
        <authorList>
            <person name="Klenk H.-P."/>
        </authorList>
    </citation>
    <scope>NUCLEOTIDE SEQUENCE [LARGE SCALE GENOMIC DNA]</scope>
    <source>
        <strain evidence="2 3">DSM 46744</strain>
    </source>
</reference>
<evidence type="ECO:0000313" key="3">
    <source>
        <dbReference type="Proteomes" id="UP000627838"/>
    </source>
</evidence>
<comment type="caution">
    <text evidence="2">The sequence shown here is derived from an EMBL/GenBank/DDBJ whole genome shotgun (WGS) entry which is preliminary data.</text>
</comment>
<dbReference type="RefSeq" id="WP_192760285.1">
    <property type="nucleotide sequence ID" value="NZ_JADBDZ010000001.1"/>
</dbReference>
<keyword evidence="3" id="KW-1185">Reference proteome</keyword>
<keyword evidence="1" id="KW-0732">Signal</keyword>
<proteinExistence type="predicted"/>
<gene>
    <name evidence="2" type="ORF">H4W34_003636</name>
</gene>
<sequence>MMKRIIRICVGAALLAAAGCGAERAGGPAGGASASVAPEMSVEVMPLDKLADIPNPGTGQADPRLVEALLPGFEGSVQDEHVPAAGVRLPVRDLKSRFISLRQSSTASYRSPGDVCDRWTTGLWRALIAGFGRAPGAQLAVTTLDAPLPSIKERREKMERLQKGQKVETSYRGLDFSEAIITAPAPTLERLGDARLPPACKRMTPVFRTPGATTAAVEPIAVEPLGNGATAYRIVEADGVATHWVEIVRLPGHLLEIRIPNQAPGPPGDMTERLQRVARAAHERAAAKLR</sequence>